<keyword evidence="2 3" id="KW-0802">TPR repeat</keyword>
<evidence type="ECO:0000313" key="5">
    <source>
        <dbReference type="Proteomes" id="UP001247805"/>
    </source>
</evidence>
<dbReference type="SUPFAM" id="SSF48452">
    <property type="entry name" value="TPR-like"/>
    <property type="match status" value="3"/>
</dbReference>
<accession>A0ABU3SU77</accession>
<protein>
    <submittedName>
        <fullName evidence="4">PEP-CTERM system TPR-repeat protein PrsT</fullName>
    </submittedName>
</protein>
<dbReference type="Pfam" id="PF14559">
    <property type="entry name" value="TPR_19"/>
    <property type="match status" value="3"/>
</dbReference>
<evidence type="ECO:0000313" key="4">
    <source>
        <dbReference type="EMBL" id="MDU0353564.1"/>
    </source>
</evidence>
<name>A0ABU3SU77_9ALTE</name>
<dbReference type="EMBL" id="JAWDIO010000002">
    <property type="protein sequence ID" value="MDU0353564.1"/>
    <property type="molecule type" value="Genomic_DNA"/>
</dbReference>
<dbReference type="SMART" id="SM00028">
    <property type="entry name" value="TPR"/>
    <property type="match status" value="7"/>
</dbReference>
<dbReference type="PANTHER" id="PTHR45586:SF1">
    <property type="entry name" value="LIPOPOLYSACCHARIDE ASSEMBLY PROTEIN B"/>
    <property type="match status" value="1"/>
</dbReference>
<sequence length="631" mass="69098">MKRIYKTSLKLVLIGIVLGGVSACGKKSSDEYIQEAMAYNADKNSKAAILSLKNALQVDPKSAVARFELGRLYIQEKQFESAEKELNRALDYGYDASQVLPLLTQAYHSTGAYSAISKIEHKNSGLTASEQAEIGYFKMLSLVRLNKVKSASELIAELSSLDTNSIFKGLTLAYQKIIDREFTAALVEVDALKQLAPENAEVLKLLAQLHLSLKQTDEAILVFTDYVKYFPEDTQTTFVLAKLLVDSGKAASAEPYIDKLLKINDKNPLLNQLKAATCAAQEKYELALKHAEIAINGGIGDPTLRLIAGYSAYQIEDYASANRNLAYVAGQLPDNHPGLKLLAASQLQLGLTSEVGDVLERLDQLSEQDASLFSKASYELLKGGFENEAKELVERSTGLSSTAEDLTRLGLLQLSLNNLDGIVNLEEAVAKSPQLEAAQVTLGKAYLATKQYDKALKLAKEWKAAKPDEIRAYMLSGEVYTKQRLYADAKLEFTKAAEIAPDNASPALALVNVELVLKNIPQATAMLEDLLVEHPQNVAVLATNYLLGKQQGDSSAGLAKMEAAFNQDPQNLQLRLLLARVYVTEQDYANAIKLLESLQGQQDLPTAYWKTYGQSLIRTNDVTAATNHYDA</sequence>
<dbReference type="InterPro" id="IPR011990">
    <property type="entry name" value="TPR-like_helical_dom_sf"/>
</dbReference>
<reference evidence="4 5" key="1">
    <citation type="submission" date="2023-10" db="EMBL/GenBank/DDBJ databases">
        <title>Glaciecola aquimarina strain GGW-M5 nov., isolated from a coastal seawater.</title>
        <authorList>
            <person name="Bayburt H."/>
            <person name="Kim J.M."/>
            <person name="Choi B.J."/>
            <person name="Jeon C.O."/>
        </authorList>
    </citation>
    <scope>NUCLEOTIDE SEQUENCE [LARGE SCALE GENOMIC DNA]</scope>
    <source>
        <strain evidence="4 5">KCTC 32108</strain>
    </source>
</reference>
<dbReference type="Proteomes" id="UP001247805">
    <property type="component" value="Unassembled WGS sequence"/>
</dbReference>
<feature type="repeat" description="TPR" evidence="3">
    <location>
        <begin position="470"/>
        <end position="503"/>
    </location>
</feature>
<dbReference type="RefSeq" id="WP_316025225.1">
    <property type="nucleotide sequence ID" value="NZ_JAWDIO010000002.1"/>
</dbReference>
<feature type="repeat" description="TPR" evidence="3">
    <location>
        <begin position="63"/>
        <end position="96"/>
    </location>
</feature>
<dbReference type="InterPro" id="IPR051012">
    <property type="entry name" value="CellSynth/LPSAsmb/PSIAsmb"/>
</dbReference>
<evidence type="ECO:0000256" key="1">
    <source>
        <dbReference type="ARBA" id="ARBA00022737"/>
    </source>
</evidence>
<evidence type="ECO:0000256" key="2">
    <source>
        <dbReference type="ARBA" id="ARBA00022803"/>
    </source>
</evidence>
<dbReference type="PROSITE" id="PS50005">
    <property type="entry name" value="TPR"/>
    <property type="match status" value="2"/>
</dbReference>
<organism evidence="4 5">
    <name type="scientific">Paraglaciecola aquimarina</name>
    <dbReference type="NCBI Taxonomy" id="1235557"/>
    <lineage>
        <taxon>Bacteria</taxon>
        <taxon>Pseudomonadati</taxon>
        <taxon>Pseudomonadota</taxon>
        <taxon>Gammaproteobacteria</taxon>
        <taxon>Alteromonadales</taxon>
        <taxon>Alteromonadaceae</taxon>
        <taxon>Paraglaciecola</taxon>
    </lineage>
</organism>
<comment type="caution">
    <text evidence="4">The sequence shown here is derived from an EMBL/GenBank/DDBJ whole genome shotgun (WGS) entry which is preliminary data.</text>
</comment>
<dbReference type="PANTHER" id="PTHR45586">
    <property type="entry name" value="TPR REPEAT-CONTAINING PROTEIN PA4667"/>
    <property type="match status" value="1"/>
</dbReference>
<dbReference type="NCBIfam" id="TIGR02917">
    <property type="entry name" value="PEP_TPR_lipo"/>
    <property type="match status" value="1"/>
</dbReference>
<keyword evidence="5" id="KW-1185">Reference proteome</keyword>
<gene>
    <name evidence="4" type="primary">prsT</name>
    <name evidence="4" type="ORF">RS130_06135</name>
</gene>
<dbReference type="InterPro" id="IPR014266">
    <property type="entry name" value="PEP-CTERM_TPR_PrsT"/>
</dbReference>
<keyword evidence="1" id="KW-0677">Repeat</keyword>
<evidence type="ECO:0000256" key="3">
    <source>
        <dbReference type="PROSITE-ProRule" id="PRU00339"/>
    </source>
</evidence>
<dbReference type="PROSITE" id="PS51257">
    <property type="entry name" value="PROKAR_LIPOPROTEIN"/>
    <property type="match status" value="1"/>
</dbReference>
<proteinExistence type="predicted"/>
<dbReference type="InterPro" id="IPR019734">
    <property type="entry name" value="TPR_rpt"/>
</dbReference>
<dbReference type="Gene3D" id="1.25.40.10">
    <property type="entry name" value="Tetratricopeptide repeat domain"/>
    <property type="match status" value="4"/>
</dbReference>